<accession>A0A4U1GJU0</accession>
<dbReference type="OrthoDB" id="174931at2"/>
<organism evidence="2 4">
    <name type="scientific">Pedobacter hiemivivus</name>
    <dbReference type="NCBI Taxonomy" id="2530454"/>
    <lineage>
        <taxon>Bacteria</taxon>
        <taxon>Pseudomonadati</taxon>
        <taxon>Bacteroidota</taxon>
        <taxon>Sphingobacteriia</taxon>
        <taxon>Sphingobacteriales</taxon>
        <taxon>Sphingobacteriaceae</taxon>
        <taxon>Pedobacter</taxon>
    </lineage>
</organism>
<sequence>MSKQNIKYKGWDVIALKNKWMTVCVAPNLGGRIIQLGLMEEELLFNNVNLHGVDIASAGFKEKTNWLNFGGEKIWPAPQGWDSEQQWPGPPDVILDGGFYSVSTDSSDSTAGDQVSLKSDVDPYTGLQILKDITLSEDSSKILVKATFINKSNKAKVWSIWPVIQLDTPDITTIDRYKIICPLNPKSKFKDGFQVMHGLVNNPQYKVNSSGNFQVTNQYLVGKVGLDTDANWVAFCDKKRGNVLIATFEYDKKAIYPEDTSVQIWVQGKGLVYSRNRVNEYFEDPSKNFPYMEIELLSPLFEMQPDSQMTFEYQMLLCKIPEETEVVTKNDVGVISSFMTIDVSGSCIQIKGKYGVFKEGVLKLFLNNDNADTMLGREPLIELKVSPANGIHLAVELSEALGFDGNEASLSLQFFDLNNTYCGDLDQCTLLSRNKEIKNNKEKTYEK</sequence>
<accession>A0A4R0NGN1</accession>
<comment type="caution">
    <text evidence="2">The sequence shown here is derived from an EMBL/GenBank/DDBJ whole genome shotgun (WGS) entry which is preliminary data.</text>
</comment>
<dbReference type="EMBL" id="SWDX01000002">
    <property type="protein sequence ID" value="TKC63599.1"/>
    <property type="molecule type" value="Genomic_DNA"/>
</dbReference>
<dbReference type="Proteomes" id="UP000291117">
    <property type="component" value="Unassembled WGS sequence"/>
</dbReference>
<dbReference type="InterPro" id="IPR025488">
    <property type="entry name" value="DUF4380"/>
</dbReference>
<keyword evidence="3" id="KW-1185">Reference proteome</keyword>
<dbReference type="RefSeq" id="WP_131606973.1">
    <property type="nucleotide sequence ID" value="NZ_SJSM01000001.1"/>
</dbReference>
<evidence type="ECO:0000313" key="1">
    <source>
        <dbReference type="EMBL" id="TCC99605.1"/>
    </source>
</evidence>
<protein>
    <submittedName>
        <fullName evidence="2">DUF4380 domain-containing protein</fullName>
    </submittedName>
</protein>
<reference evidence="1 3" key="1">
    <citation type="submission" date="2019-02" db="EMBL/GenBank/DDBJ databases">
        <title>Pedobacter sp. RP-3-8 sp. nov., isolated from Arctic soil.</title>
        <authorList>
            <person name="Dahal R.H."/>
        </authorList>
    </citation>
    <scope>NUCLEOTIDE SEQUENCE [LARGE SCALE GENOMIC DNA]</scope>
    <source>
        <strain evidence="1 3">RP-3-8</strain>
    </source>
</reference>
<dbReference type="Pfam" id="PF14315">
    <property type="entry name" value="DUF4380"/>
    <property type="match status" value="1"/>
</dbReference>
<evidence type="ECO:0000313" key="4">
    <source>
        <dbReference type="Proteomes" id="UP000309594"/>
    </source>
</evidence>
<evidence type="ECO:0000313" key="2">
    <source>
        <dbReference type="EMBL" id="TKC63599.1"/>
    </source>
</evidence>
<proteinExistence type="predicted"/>
<gene>
    <name evidence="1" type="ORF">EZ444_02720</name>
    <name evidence="2" type="ORF">FBD94_04385</name>
</gene>
<name>A0A4U1GJU0_9SPHI</name>
<reference evidence="2 4" key="2">
    <citation type="submission" date="2019-04" db="EMBL/GenBank/DDBJ databases">
        <title>Pedobacter sp. RP-1-16 sp. nov., isolated from Arctic soil.</title>
        <authorList>
            <person name="Dahal R.H."/>
            <person name="Kim D.-U."/>
        </authorList>
    </citation>
    <scope>NUCLEOTIDE SEQUENCE [LARGE SCALE GENOMIC DNA]</scope>
    <source>
        <strain evidence="2 4">RP-1-16</strain>
    </source>
</reference>
<dbReference type="EMBL" id="SJSM01000001">
    <property type="protein sequence ID" value="TCC99605.1"/>
    <property type="molecule type" value="Genomic_DNA"/>
</dbReference>
<evidence type="ECO:0000313" key="3">
    <source>
        <dbReference type="Proteomes" id="UP000291117"/>
    </source>
</evidence>
<dbReference type="AlphaFoldDB" id="A0A4U1GJU0"/>
<dbReference type="Proteomes" id="UP000309594">
    <property type="component" value="Unassembled WGS sequence"/>
</dbReference>